<keyword evidence="11" id="KW-1185">Reference proteome</keyword>
<dbReference type="InterPro" id="IPR023313">
    <property type="entry name" value="UBQ-conjugating_AS"/>
</dbReference>
<keyword evidence="4 7" id="KW-0833">Ubl conjugation pathway</keyword>
<accession>A0A9Q0LGD4</accession>
<dbReference type="InterPro" id="IPR000608">
    <property type="entry name" value="UBC"/>
</dbReference>
<dbReference type="Gene3D" id="3.10.110.10">
    <property type="entry name" value="Ubiquitin Conjugating Enzyme"/>
    <property type="match status" value="1"/>
</dbReference>
<feature type="compositionally biased region" description="Basic residues" evidence="8">
    <location>
        <begin position="181"/>
        <end position="191"/>
    </location>
</feature>
<organism evidence="10 11">
    <name type="scientific">Anaeramoeba ignava</name>
    <name type="common">Anaerobic marine amoeba</name>
    <dbReference type="NCBI Taxonomy" id="1746090"/>
    <lineage>
        <taxon>Eukaryota</taxon>
        <taxon>Metamonada</taxon>
        <taxon>Anaeramoebidae</taxon>
        <taxon>Anaeramoeba</taxon>
    </lineage>
</organism>
<comment type="caution">
    <text evidence="10">The sequence shown here is derived from an EMBL/GenBank/DDBJ whole genome shotgun (WGS) entry which is preliminary data.</text>
</comment>
<sequence>MVLKRVMKELAELNKTPLDGIKIIFEEDNISEIHAIIQGPEKTPYEGGNFTMKLVLSSDFPHSAPKGYFITKIFHPNVSKTGEICVNTIKRDWSPNLGIKHIFLVIKCLLINPNPESALNEEAGKLILENYEEFSKYAKLMTQIHAIKKTDSNIQTNSKTNSKSKSKSKSNQIKKTNQKTNKNKKRNLKRL</sequence>
<evidence type="ECO:0000259" key="9">
    <source>
        <dbReference type="PROSITE" id="PS50127"/>
    </source>
</evidence>
<feature type="domain" description="UBC core" evidence="9">
    <location>
        <begin position="1"/>
        <end position="147"/>
    </location>
</feature>
<reference evidence="10" key="1">
    <citation type="submission" date="2022-10" db="EMBL/GenBank/DDBJ databases">
        <title>Novel sulphate-reducing endosymbionts in the free-living metamonad Anaeramoeba.</title>
        <authorList>
            <person name="Jerlstrom-Hultqvist J."/>
            <person name="Cepicka I."/>
            <person name="Gallot-Lavallee L."/>
            <person name="Salas-Leiva D."/>
            <person name="Curtis B.A."/>
            <person name="Zahonova K."/>
            <person name="Pipaliya S."/>
            <person name="Dacks J."/>
            <person name="Roger A.J."/>
        </authorList>
    </citation>
    <scope>NUCLEOTIDE SEQUENCE</scope>
    <source>
        <strain evidence="10">BMAN</strain>
    </source>
</reference>
<protein>
    <recommendedName>
        <fullName evidence="1">E2 ubiquitin-conjugating enzyme</fullName>
        <ecNumber evidence="1">2.3.2.23</ecNumber>
    </recommendedName>
</protein>
<keyword evidence="5 7" id="KW-0067">ATP-binding</keyword>
<dbReference type="SUPFAM" id="SSF54495">
    <property type="entry name" value="UBC-like"/>
    <property type="match status" value="1"/>
</dbReference>
<evidence type="ECO:0000256" key="7">
    <source>
        <dbReference type="RuleBase" id="RU362109"/>
    </source>
</evidence>
<dbReference type="PROSITE" id="PS50127">
    <property type="entry name" value="UBC_2"/>
    <property type="match status" value="1"/>
</dbReference>
<dbReference type="AlphaFoldDB" id="A0A9Q0LGD4"/>
<evidence type="ECO:0000256" key="5">
    <source>
        <dbReference type="ARBA" id="ARBA00022840"/>
    </source>
</evidence>
<dbReference type="Pfam" id="PF00179">
    <property type="entry name" value="UQ_con"/>
    <property type="match status" value="1"/>
</dbReference>
<name>A0A9Q0LGD4_ANAIG</name>
<feature type="compositionally biased region" description="Low complexity" evidence="8">
    <location>
        <begin position="169"/>
        <end position="180"/>
    </location>
</feature>
<dbReference type="EMBL" id="JAPDFW010000079">
    <property type="protein sequence ID" value="KAJ5072801.1"/>
    <property type="molecule type" value="Genomic_DNA"/>
</dbReference>
<evidence type="ECO:0000256" key="1">
    <source>
        <dbReference type="ARBA" id="ARBA00012486"/>
    </source>
</evidence>
<feature type="active site" description="Glycyl thioester intermediate" evidence="6">
    <location>
        <position position="85"/>
    </location>
</feature>
<evidence type="ECO:0000313" key="10">
    <source>
        <dbReference type="EMBL" id="KAJ5072801.1"/>
    </source>
</evidence>
<evidence type="ECO:0000256" key="8">
    <source>
        <dbReference type="SAM" id="MobiDB-lite"/>
    </source>
</evidence>
<evidence type="ECO:0000256" key="3">
    <source>
        <dbReference type="ARBA" id="ARBA00022741"/>
    </source>
</evidence>
<dbReference type="OMA" id="RMIQEPQ"/>
<dbReference type="SMART" id="SM00212">
    <property type="entry name" value="UBCc"/>
    <property type="match status" value="1"/>
</dbReference>
<feature type="region of interest" description="Disordered" evidence="8">
    <location>
        <begin position="152"/>
        <end position="191"/>
    </location>
</feature>
<dbReference type="CDD" id="cd23804">
    <property type="entry name" value="UBCc_UBE2S"/>
    <property type="match status" value="1"/>
</dbReference>
<gene>
    <name evidence="10" type="ORF">M0811_09247</name>
</gene>
<comment type="similarity">
    <text evidence="7">Belongs to the ubiquitin-conjugating enzyme family.</text>
</comment>
<evidence type="ECO:0000313" key="11">
    <source>
        <dbReference type="Proteomes" id="UP001149090"/>
    </source>
</evidence>
<evidence type="ECO:0000256" key="2">
    <source>
        <dbReference type="ARBA" id="ARBA00022679"/>
    </source>
</evidence>
<proteinExistence type="inferred from homology"/>
<evidence type="ECO:0000256" key="6">
    <source>
        <dbReference type="PROSITE-ProRule" id="PRU10133"/>
    </source>
</evidence>
<dbReference type="InterPro" id="IPR050113">
    <property type="entry name" value="Ub_conjugating_enzyme"/>
</dbReference>
<feature type="compositionally biased region" description="Low complexity" evidence="8">
    <location>
        <begin position="152"/>
        <end position="161"/>
    </location>
</feature>
<keyword evidence="3 7" id="KW-0547">Nucleotide-binding</keyword>
<dbReference type="PANTHER" id="PTHR24067">
    <property type="entry name" value="UBIQUITIN-CONJUGATING ENZYME E2"/>
    <property type="match status" value="1"/>
</dbReference>
<dbReference type="InterPro" id="IPR016135">
    <property type="entry name" value="UBQ-conjugating_enzyme/RWD"/>
</dbReference>
<dbReference type="PROSITE" id="PS00183">
    <property type="entry name" value="UBC_1"/>
    <property type="match status" value="1"/>
</dbReference>
<dbReference type="OrthoDB" id="10069349at2759"/>
<dbReference type="EC" id="2.3.2.23" evidence="1"/>
<dbReference type="FunFam" id="3.10.110.10:FF:000031">
    <property type="entry name" value="Ubiquitin-conjugating enzyme E2 22"/>
    <property type="match status" value="1"/>
</dbReference>
<dbReference type="GO" id="GO:0061631">
    <property type="term" value="F:ubiquitin conjugating enzyme activity"/>
    <property type="evidence" value="ECO:0007669"/>
    <property type="project" value="UniProtKB-EC"/>
</dbReference>
<dbReference type="Proteomes" id="UP001149090">
    <property type="component" value="Unassembled WGS sequence"/>
</dbReference>
<evidence type="ECO:0000256" key="4">
    <source>
        <dbReference type="ARBA" id="ARBA00022786"/>
    </source>
</evidence>
<keyword evidence="2" id="KW-0808">Transferase</keyword>
<dbReference type="GO" id="GO:0005524">
    <property type="term" value="F:ATP binding"/>
    <property type="evidence" value="ECO:0007669"/>
    <property type="project" value="UniProtKB-UniRule"/>
</dbReference>